<feature type="domain" description="Peptidoglycan binding-like" evidence="3">
    <location>
        <begin position="343"/>
        <end position="403"/>
    </location>
</feature>
<sequence>MPAELCPRCGAARTAGGCGCFSDPSNADTAVLPHVEGPPLVRPYVAAAPVEQPGPGPDPFATRLAPPTGLPPMPPAPPAPPVAPYPGAGAAAQTTVLPGPVTPGPVTPGAVPLGPVAPAAPAAAPAAVPVAPAAAQTAVLPPVPAQPPAQPPVGQPGPEAHTQLIPPQAHPAPPTPPASAPASPPRPARSSEPATDLGMFTFREEYVPPPGSRAERRVEQQQAAGRRRTVIAGAMIGLAAVGAGLALALSPASPDRGNQALPAPTDSGIPYPGPTTPTVEASSGSPSPVAPSTTKAKPPTTRAAAPQTTAAPPSPSPSASAKPSRSASPSPSATVRDLHRGDTGADVAAMQSRLVNAVPWRFDEEDVNGTFDKNTEQALRNFQTMMAIHGEDGWYGPQTRTRLSYYPA</sequence>
<feature type="transmembrane region" description="Helical" evidence="2">
    <location>
        <begin position="230"/>
        <end position="249"/>
    </location>
</feature>
<feature type="region of interest" description="Disordered" evidence="1">
    <location>
        <begin position="51"/>
        <end position="103"/>
    </location>
</feature>
<evidence type="ECO:0000256" key="1">
    <source>
        <dbReference type="SAM" id="MobiDB-lite"/>
    </source>
</evidence>
<dbReference type="EMBL" id="BAABIS010000001">
    <property type="protein sequence ID" value="GAA4846900.1"/>
    <property type="molecule type" value="Genomic_DNA"/>
</dbReference>
<dbReference type="InterPro" id="IPR002477">
    <property type="entry name" value="Peptidoglycan-bd-like"/>
</dbReference>
<dbReference type="SUPFAM" id="SSF47090">
    <property type="entry name" value="PGBD-like"/>
    <property type="match status" value="1"/>
</dbReference>
<evidence type="ECO:0000313" key="5">
    <source>
        <dbReference type="Proteomes" id="UP001501752"/>
    </source>
</evidence>
<accession>A0ABP9DHU2</accession>
<feature type="compositionally biased region" description="Low complexity" evidence="1">
    <location>
        <begin position="85"/>
        <end position="99"/>
    </location>
</feature>
<organism evidence="4 5">
    <name type="scientific">Kitasatospora terrestris</name>
    <dbReference type="NCBI Taxonomy" id="258051"/>
    <lineage>
        <taxon>Bacteria</taxon>
        <taxon>Bacillati</taxon>
        <taxon>Actinomycetota</taxon>
        <taxon>Actinomycetes</taxon>
        <taxon>Kitasatosporales</taxon>
        <taxon>Streptomycetaceae</taxon>
        <taxon>Kitasatospora</taxon>
    </lineage>
</organism>
<evidence type="ECO:0000313" key="4">
    <source>
        <dbReference type="EMBL" id="GAA4846900.1"/>
    </source>
</evidence>
<dbReference type="InterPro" id="IPR036365">
    <property type="entry name" value="PGBD-like_sf"/>
</dbReference>
<evidence type="ECO:0000256" key="2">
    <source>
        <dbReference type="SAM" id="Phobius"/>
    </source>
</evidence>
<reference evidence="5" key="1">
    <citation type="journal article" date="2019" name="Int. J. Syst. Evol. Microbiol.">
        <title>The Global Catalogue of Microorganisms (GCM) 10K type strain sequencing project: providing services to taxonomists for standard genome sequencing and annotation.</title>
        <authorList>
            <consortium name="The Broad Institute Genomics Platform"/>
            <consortium name="The Broad Institute Genome Sequencing Center for Infectious Disease"/>
            <person name="Wu L."/>
            <person name="Ma J."/>
        </authorList>
    </citation>
    <scope>NUCLEOTIDE SEQUENCE [LARGE SCALE GENOMIC DNA]</scope>
    <source>
        <strain evidence="5">JCM 13006</strain>
    </source>
</reference>
<dbReference type="InterPro" id="IPR036366">
    <property type="entry name" value="PGBDSf"/>
</dbReference>
<gene>
    <name evidence="4" type="ORF">GCM10023235_24570</name>
</gene>
<comment type="caution">
    <text evidence="4">The sequence shown here is derived from an EMBL/GenBank/DDBJ whole genome shotgun (WGS) entry which is preliminary data.</text>
</comment>
<feature type="compositionally biased region" description="Pro residues" evidence="1">
    <location>
        <begin position="68"/>
        <end position="84"/>
    </location>
</feature>
<keyword evidence="2" id="KW-0812">Transmembrane</keyword>
<keyword evidence="2" id="KW-0472">Membrane</keyword>
<evidence type="ECO:0000259" key="3">
    <source>
        <dbReference type="Pfam" id="PF01471"/>
    </source>
</evidence>
<keyword evidence="2" id="KW-1133">Transmembrane helix</keyword>
<proteinExistence type="predicted"/>
<feature type="compositionally biased region" description="Pro residues" evidence="1">
    <location>
        <begin position="141"/>
        <end position="155"/>
    </location>
</feature>
<feature type="region of interest" description="Disordered" evidence="1">
    <location>
        <begin position="141"/>
        <end position="198"/>
    </location>
</feature>
<dbReference type="Gene3D" id="1.10.101.10">
    <property type="entry name" value="PGBD-like superfamily/PGBD"/>
    <property type="match status" value="1"/>
</dbReference>
<feature type="compositionally biased region" description="Low complexity" evidence="1">
    <location>
        <begin position="281"/>
        <end position="334"/>
    </location>
</feature>
<dbReference type="RefSeq" id="WP_345696846.1">
    <property type="nucleotide sequence ID" value="NZ_BAABIS010000001.1"/>
</dbReference>
<dbReference type="Pfam" id="PF01471">
    <property type="entry name" value="PG_binding_1"/>
    <property type="match status" value="1"/>
</dbReference>
<feature type="region of interest" description="Disordered" evidence="1">
    <location>
        <begin position="256"/>
        <end position="338"/>
    </location>
</feature>
<protein>
    <recommendedName>
        <fullName evidence="3">Peptidoglycan binding-like domain-containing protein</fullName>
    </recommendedName>
</protein>
<feature type="compositionally biased region" description="Pro residues" evidence="1">
    <location>
        <begin position="168"/>
        <end position="187"/>
    </location>
</feature>
<name>A0ABP9DHU2_9ACTN</name>
<dbReference type="Proteomes" id="UP001501752">
    <property type="component" value="Unassembled WGS sequence"/>
</dbReference>
<keyword evidence="5" id="KW-1185">Reference proteome</keyword>